<reference evidence="1" key="1">
    <citation type="submission" date="2019-11" db="EMBL/GenBank/DDBJ databases">
        <title>Nori genome reveals adaptations in red seaweeds to the harsh intertidal environment.</title>
        <authorList>
            <person name="Wang D."/>
            <person name="Mao Y."/>
        </authorList>
    </citation>
    <scope>NUCLEOTIDE SEQUENCE</scope>
    <source>
        <tissue evidence="1">Gametophyte</tissue>
    </source>
</reference>
<name>A0ACC3BQB4_PYRYE</name>
<evidence type="ECO:0000313" key="1">
    <source>
        <dbReference type="EMBL" id="KAK1859677.1"/>
    </source>
</evidence>
<comment type="caution">
    <text evidence="1">The sequence shown here is derived from an EMBL/GenBank/DDBJ whole genome shotgun (WGS) entry which is preliminary data.</text>
</comment>
<keyword evidence="2" id="KW-1185">Reference proteome</keyword>
<gene>
    <name evidence="1" type="ORF">I4F81_002271</name>
</gene>
<protein>
    <submittedName>
        <fullName evidence="1">Uncharacterized protein</fullName>
    </submittedName>
</protein>
<evidence type="ECO:0000313" key="2">
    <source>
        <dbReference type="Proteomes" id="UP000798662"/>
    </source>
</evidence>
<sequence>MAAVAVDRAMEMFRARQRNTGQAGQVNPDVVQIEIHLECSNLANLDVMSKSDPFAVLYAMTGHVGHSEIGRTETVFDDLSPRWCHSFIIDYDRANPKTLYVEVFDRDSRSERLRKHDHIGSAECSLEDVREAPGKRLKLRLRNQHIRSVLPGYVSMVAEKVNPCDPTLTVTINIEAALLKRKNTTVNVGVSQFFTLLRAREEADGSLSYSPVYRSEAVTRAANDGAGYARFKPAVLTVQKLTNGFFKRPLRLQFHRRKLNGDHKLLGYVNTSLTDLCAMDPHGESRCLLPLEGMYQDESSLGNVILVDSELTQTASAFFFRVDHFLSSKFCGLPPDVRLGETPYDVSTRVLHGYSSESCTTSETTRLTSVRLHNSAASFGTGVRVSDAGTSADSGSYTTAQQPPSYGSHVPGSVVGGSSAAGSFSGPPYAPGVYAGSGPGGHPASSYAPSSSASLPQGAHLGSRGGAPPSVAGGYGASGPTSATFSNESGSFQSLQPAPPQMPPPTGPSPHLAHGGVTAAHGVPRHHGANGPASLNSAALPAYATGGGNGPAYPPGAIVSPASTATFNRLSPAAAAARAAAIAAATNASFSSAGDGSLDMSSLSVSGIPRPYGAPPPGMASTGSLGGGYR</sequence>
<proteinExistence type="predicted"/>
<accession>A0ACC3BQB4</accession>
<dbReference type="EMBL" id="CM020618">
    <property type="protein sequence ID" value="KAK1859677.1"/>
    <property type="molecule type" value="Genomic_DNA"/>
</dbReference>
<organism evidence="1 2">
    <name type="scientific">Pyropia yezoensis</name>
    <name type="common">Susabi-nori</name>
    <name type="synonym">Porphyra yezoensis</name>
    <dbReference type="NCBI Taxonomy" id="2788"/>
    <lineage>
        <taxon>Eukaryota</taxon>
        <taxon>Rhodophyta</taxon>
        <taxon>Bangiophyceae</taxon>
        <taxon>Bangiales</taxon>
        <taxon>Bangiaceae</taxon>
        <taxon>Pyropia</taxon>
    </lineage>
</organism>
<dbReference type="Proteomes" id="UP000798662">
    <property type="component" value="Chromosome 1"/>
</dbReference>